<reference evidence="3 4" key="1">
    <citation type="submission" date="2017-06" db="EMBL/GenBank/DDBJ databases">
        <title>Cultured bacterium strain Saccharothrix yanglingensis Hhs.015.</title>
        <authorList>
            <person name="Xia Y."/>
        </authorList>
    </citation>
    <scope>NUCLEOTIDE SEQUENCE [LARGE SCALE GENOMIC DNA]</scope>
    <source>
        <strain evidence="3 4">Hhs.015</strain>
    </source>
</reference>
<evidence type="ECO:0000256" key="1">
    <source>
        <dbReference type="SAM" id="MobiDB-lite"/>
    </source>
</evidence>
<keyword evidence="4" id="KW-1185">Reference proteome</keyword>
<feature type="compositionally biased region" description="Basic and acidic residues" evidence="1">
    <location>
        <begin position="10"/>
        <end position="31"/>
    </location>
</feature>
<feature type="region of interest" description="Disordered" evidence="1">
    <location>
        <begin position="75"/>
        <end position="99"/>
    </location>
</feature>
<organism evidence="3 4">
    <name type="scientific">Saccharothrix yanglingensis</name>
    <dbReference type="NCBI Taxonomy" id="659496"/>
    <lineage>
        <taxon>Bacteria</taxon>
        <taxon>Bacillati</taxon>
        <taxon>Actinomycetota</taxon>
        <taxon>Actinomycetes</taxon>
        <taxon>Pseudonocardiales</taxon>
        <taxon>Pseudonocardiaceae</taxon>
        <taxon>Saccharothrix</taxon>
    </lineage>
</organism>
<evidence type="ECO:0000313" key="3">
    <source>
        <dbReference type="EMBL" id="MDQ2583743.1"/>
    </source>
</evidence>
<dbReference type="EMBL" id="NSDM01000002">
    <property type="protein sequence ID" value="MDQ2583743.1"/>
    <property type="molecule type" value="Genomic_DNA"/>
</dbReference>
<dbReference type="Pfam" id="PF04486">
    <property type="entry name" value="SchA_CurD"/>
    <property type="match status" value="1"/>
</dbReference>
<proteinExistence type="predicted"/>
<protein>
    <recommendedName>
        <fullName evidence="2">SchA/CurD-like domain-containing protein</fullName>
    </recommendedName>
</protein>
<dbReference type="InterPro" id="IPR007575">
    <property type="entry name" value="SchA_CurD-like"/>
</dbReference>
<name>A0ABU0WW72_9PSEU</name>
<feature type="domain" description="SchA/CurD-like" evidence="2">
    <location>
        <begin position="55"/>
        <end position="169"/>
    </location>
</feature>
<comment type="caution">
    <text evidence="3">The sequence shown here is derived from an EMBL/GenBank/DDBJ whole genome shotgun (WGS) entry which is preliminary data.</text>
</comment>
<evidence type="ECO:0000313" key="4">
    <source>
        <dbReference type="Proteomes" id="UP001225605"/>
    </source>
</evidence>
<dbReference type="Proteomes" id="UP001225605">
    <property type="component" value="Unassembled WGS sequence"/>
</dbReference>
<evidence type="ECO:0000259" key="2">
    <source>
        <dbReference type="Pfam" id="PF04486"/>
    </source>
</evidence>
<accession>A0ABU0WW72</accession>
<gene>
    <name evidence="3" type="ORF">CKY47_07035</name>
</gene>
<sequence>MGEPAALRHLGGDRRAPRPRRPADGVRDRSRIAALPRAGDDPRAATTGSGRHAVNRYALTFAVRPGSEAAVAGILSGYHRPPPGASGGGPPGGGPPRTLLDRTSVFMAGPTVVRVVDITCPPAEAIRHLAGRPQIRAVEDRLRPHLLEPRDLSDEDDRRRFLATSAMRVAGRRGTAERGAPRTAALYRALPGRGREVAGLLAAEAPLDGAVTVFRRHDLVVHLTESAAPGHAPGSPPVPLAGLLAPLVRLARPMTLVTDRVVEVAA</sequence>
<feature type="region of interest" description="Disordered" evidence="1">
    <location>
        <begin position="1"/>
        <end position="49"/>
    </location>
</feature>